<evidence type="ECO:0000313" key="1">
    <source>
        <dbReference type="EMBL" id="SVD42458.1"/>
    </source>
</evidence>
<accession>A0A382V956</accession>
<gene>
    <name evidence="1" type="ORF">METZ01_LOCUS395312</name>
</gene>
<dbReference type="AlphaFoldDB" id="A0A382V956"/>
<proteinExistence type="predicted"/>
<feature type="non-terminal residue" evidence="1">
    <location>
        <position position="34"/>
    </location>
</feature>
<protein>
    <submittedName>
        <fullName evidence="1">Uncharacterized protein</fullName>
    </submittedName>
</protein>
<reference evidence="1" key="1">
    <citation type="submission" date="2018-05" db="EMBL/GenBank/DDBJ databases">
        <authorList>
            <person name="Lanie J.A."/>
            <person name="Ng W.-L."/>
            <person name="Kazmierczak K.M."/>
            <person name="Andrzejewski T.M."/>
            <person name="Davidsen T.M."/>
            <person name="Wayne K.J."/>
            <person name="Tettelin H."/>
            <person name="Glass J.I."/>
            <person name="Rusch D."/>
            <person name="Podicherti R."/>
            <person name="Tsui H.-C.T."/>
            <person name="Winkler M.E."/>
        </authorList>
    </citation>
    <scope>NUCLEOTIDE SEQUENCE</scope>
</reference>
<sequence>MSPSWVLCPLQKSAPVIASLTQGLPFPLLPMQTV</sequence>
<name>A0A382V956_9ZZZZ</name>
<organism evidence="1">
    <name type="scientific">marine metagenome</name>
    <dbReference type="NCBI Taxonomy" id="408172"/>
    <lineage>
        <taxon>unclassified sequences</taxon>
        <taxon>metagenomes</taxon>
        <taxon>ecological metagenomes</taxon>
    </lineage>
</organism>
<dbReference type="EMBL" id="UINC01149780">
    <property type="protein sequence ID" value="SVD42458.1"/>
    <property type="molecule type" value="Genomic_DNA"/>
</dbReference>